<accession>A0A0D2IP86</accession>
<dbReference type="AlphaFoldDB" id="A0A0D2IP86"/>
<feature type="region of interest" description="Disordered" evidence="1">
    <location>
        <begin position="177"/>
        <end position="232"/>
    </location>
</feature>
<dbReference type="OrthoDB" id="4119250at2759"/>
<dbReference type="HOGENOM" id="CLU_608522_0_0_1"/>
<sequence length="450" mass="49211">MASTDGSEFSLVMDSADDPHTPQPQGINMSPLYNHAPVSYVIQVDQTPTLSLPSRSQHHSGRVLIHGAHHQTEPRDPQTNVVFSLISPILQYPEIARHRDAVCQYLQVPPDLWRALYTPRFSSAVQQQLRQYLSQLYGLLPDGLWERVVTLRNEFHFEDLQNYLVKVISSVQISQNRARSASGAPGHDRQSQGGSAGRPALHPSCAPTRSPSGEGRFASPQPDQGMQTRSTTPVSAVYLRSGTNPRSPYHAVKGRAPAGYKYFCPDASCTHPAFSNAGNYKNHMDRMHALYPPHNPADSLRRVSSRHQDIGDEGTSSVATNASDSPLFHRNSGQEFRSIGDIVSSVGQEGLDADGSHARTNTGWEGLEHGDTPLESALGDRSAEPLPARVNPTDRDPDSVGERNDLCPLGLFECSSTSDGTMSFGMFQASLKVPAVRTKQVMNREKSGND</sequence>
<dbReference type="EMBL" id="KN847478">
    <property type="protein sequence ID" value="KIX04961.1"/>
    <property type="molecule type" value="Genomic_DNA"/>
</dbReference>
<feature type="compositionally biased region" description="Polar residues" evidence="1">
    <location>
        <begin position="221"/>
        <end position="232"/>
    </location>
</feature>
<reference evidence="2 3" key="1">
    <citation type="submission" date="2015-01" db="EMBL/GenBank/DDBJ databases">
        <title>The Genome Sequence of Rhinocladiella mackenzie CBS 650.93.</title>
        <authorList>
            <consortium name="The Broad Institute Genomics Platform"/>
            <person name="Cuomo C."/>
            <person name="de Hoog S."/>
            <person name="Gorbushina A."/>
            <person name="Stielow B."/>
            <person name="Teixiera M."/>
            <person name="Abouelleil A."/>
            <person name="Chapman S.B."/>
            <person name="Priest M."/>
            <person name="Young S.K."/>
            <person name="Wortman J."/>
            <person name="Nusbaum C."/>
            <person name="Birren B."/>
        </authorList>
    </citation>
    <scope>NUCLEOTIDE SEQUENCE [LARGE SCALE GENOMIC DNA]</scope>
    <source>
        <strain evidence="2 3">CBS 650.93</strain>
    </source>
</reference>
<evidence type="ECO:0000256" key="1">
    <source>
        <dbReference type="SAM" id="MobiDB-lite"/>
    </source>
</evidence>
<evidence type="ECO:0000313" key="2">
    <source>
        <dbReference type="EMBL" id="KIX04961.1"/>
    </source>
</evidence>
<feature type="compositionally biased region" description="Polar residues" evidence="1">
    <location>
        <begin position="314"/>
        <end position="324"/>
    </location>
</feature>
<evidence type="ECO:0000313" key="3">
    <source>
        <dbReference type="Proteomes" id="UP000053617"/>
    </source>
</evidence>
<proteinExistence type="predicted"/>
<dbReference type="GeneID" id="25293904"/>
<name>A0A0D2IP86_9EURO</name>
<gene>
    <name evidence="2" type="ORF">Z518_05833</name>
</gene>
<organism evidence="2 3">
    <name type="scientific">Rhinocladiella mackenziei CBS 650.93</name>
    <dbReference type="NCBI Taxonomy" id="1442369"/>
    <lineage>
        <taxon>Eukaryota</taxon>
        <taxon>Fungi</taxon>
        <taxon>Dikarya</taxon>
        <taxon>Ascomycota</taxon>
        <taxon>Pezizomycotina</taxon>
        <taxon>Eurotiomycetes</taxon>
        <taxon>Chaetothyriomycetidae</taxon>
        <taxon>Chaetothyriales</taxon>
        <taxon>Herpotrichiellaceae</taxon>
        <taxon>Rhinocladiella</taxon>
    </lineage>
</organism>
<dbReference type="RefSeq" id="XP_013272097.1">
    <property type="nucleotide sequence ID" value="XM_013416643.1"/>
</dbReference>
<protein>
    <submittedName>
        <fullName evidence="2">Uncharacterized protein</fullName>
    </submittedName>
</protein>
<keyword evidence="3" id="KW-1185">Reference proteome</keyword>
<feature type="region of interest" description="Disordered" evidence="1">
    <location>
        <begin position="347"/>
        <end position="402"/>
    </location>
</feature>
<dbReference type="Proteomes" id="UP000053617">
    <property type="component" value="Unassembled WGS sequence"/>
</dbReference>
<feature type="region of interest" description="Disordered" evidence="1">
    <location>
        <begin position="305"/>
        <end position="326"/>
    </location>
</feature>
<dbReference type="VEuPathDB" id="FungiDB:Z518_05833"/>
<feature type="compositionally biased region" description="Basic and acidic residues" evidence="1">
    <location>
        <begin position="392"/>
        <end position="402"/>
    </location>
</feature>
<feature type="region of interest" description="Disordered" evidence="1">
    <location>
        <begin position="1"/>
        <end position="29"/>
    </location>
</feature>